<reference evidence="1 2" key="1">
    <citation type="submission" date="2018-05" db="EMBL/GenBank/DDBJ databases">
        <title>Animal gut microbial communities from fecal samples from Wisconsin, USA.</title>
        <authorList>
            <person name="Neumann A."/>
        </authorList>
    </citation>
    <scope>NUCLEOTIDE SEQUENCE [LARGE SCALE GENOMIC DNA]</scope>
    <source>
        <strain evidence="1 2">UWS4</strain>
    </source>
</reference>
<evidence type="ECO:0000313" key="1">
    <source>
        <dbReference type="EMBL" id="PWL00154.1"/>
    </source>
</evidence>
<keyword evidence="2" id="KW-1185">Reference proteome</keyword>
<proteinExistence type="predicted"/>
<name>A0ABX5LL65_9BACT</name>
<gene>
    <name evidence="1" type="ORF">B0H50_11224</name>
</gene>
<accession>A0ABX5LL65</accession>
<sequence length="243" mass="27012">MRKFRMEKIFLGLFFATIFCLLGCGPRLAKGPATASEILPPDSLKVKFSIDVDDSVNGSHTLSAVLFAVPYKRYRLEFSGPMGIGIASVLWTDAKWTLLLSQQKSYATGMGQFVGGFAGIPLFDMHRIAALFWGETFPQNAVVDSTRDSAGVKIIVGKNSLGIPFRAERNADGRVTKIVEGKETLTFEDYAEFNDRIAPAVTRAYRDGKNVLTVKIKRVNTDAEWGDATWRLPIPDSYEKIRY</sequence>
<dbReference type="Proteomes" id="UP000245523">
    <property type="component" value="Unassembled WGS sequence"/>
</dbReference>
<dbReference type="EMBL" id="QGHD01000012">
    <property type="protein sequence ID" value="PWL00154.1"/>
    <property type="molecule type" value="Genomic_DNA"/>
</dbReference>
<evidence type="ECO:0000313" key="2">
    <source>
        <dbReference type="Proteomes" id="UP000245523"/>
    </source>
</evidence>
<protein>
    <submittedName>
        <fullName evidence="1">Uncharacterized protein DUF4292</fullName>
    </submittedName>
</protein>
<organism evidence="1 2">
    <name type="scientific">Hallerella porci</name>
    <dbReference type="NCBI Taxonomy" id="1945871"/>
    <lineage>
        <taxon>Bacteria</taxon>
        <taxon>Pseudomonadati</taxon>
        <taxon>Fibrobacterota</taxon>
        <taxon>Fibrobacteria</taxon>
        <taxon>Fibrobacterales</taxon>
        <taxon>Fibrobacteraceae</taxon>
        <taxon>Hallerella</taxon>
    </lineage>
</organism>
<comment type="caution">
    <text evidence="1">The sequence shown here is derived from an EMBL/GenBank/DDBJ whole genome shotgun (WGS) entry which is preliminary data.</text>
</comment>